<dbReference type="GO" id="GO:0004601">
    <property type="term" value="F:peroxidase activity"/>
    <property type="evidence" value="ECO:0007669"/>
    <property type="project" value="InterPro"/>
</dbReference>
<dbReference type="PANTHER" id="PTHR34599:SF1">
    <property type="entry name" value="PHOSPHATIDIC ACID PHOSPHATASE TYPE 2_HALOPEROXIDASE DOMAIN-CONTAINING PROTEIN"/>
    <property type="match status" value="1"/>
</dbReference>
<proteinExistence type="predicted"/>
<name>W0AD79_9SPHN</name>
<organism evidence="2 3">
    <name type="scientific">Sphingomonas sanxanigenens DSM 19645 = NX02</name>
    <dbReference type="NCBI Taxonomy" id="1123269"/>
    <lineage>
        <taxon>Bacteria</taxon>
        <taxon>Pseudomonadati</taxon>
        <taxon>Pseudomonadota</taxon>
        <taxon>Alphaproteobacteria</taxon>
        <taxon>Sphingomonadales</taxon>
        <taxon>Sphingomonadaceae</taxon>
        <taxon>Sphingomonas</taxon>
    </lineage>
</organism>
<dbReference type="PATRIC" id="fig|1123269.5.peg.3284"/>
<evidence type="ECO:0008006" key="4">
    <source>
        <dbReference type="Google" id="ProtNLM"/>
    </source>
</evidence>
<dbReference type="InterPro" id="IPR036938">
    <property type="entry name" value="PAP2/HPO_sf"/>
</dbReference>
<dbReference type="Gene3D" id="1.10.606.10">
    <property type="entry name" value="Vanadium-containing Chloroperoxidase, domain 2"/>
    <property type="match status" value="1"/>
</dbReference>
<evidence type="ECO:0000313" key="3">
    <source>
        <dbReference type="Proteomes" id="UP000018851"/>
    </source>
</evidence>
<gene>
    <name evidence="2" type="ORF">NX02_16765</name>
</gene>
<dbReference type="HOGENOM" id="CLU_502237_0_0_5"/>
<dbReference type="InterPro" id="IPR052559">
    <property type="entry name" value="V-haloperoxidase"/>
</dbReference>
<accession>W0AD79</accession>
<dbReference type="AlphaFoldDB" id="W0AD79"/>
<sequence length="631" mass="68065">MRGVGSFHKTLPHNEFGEVDAAAFAALVSATRGDGSEFAQVPGGAQRDVTRPKPDKPKLAAAFTNPQGGLASDRLIHHPAQYAMPPAPGVTSNTTAAEMLELYWMAALRDLDVGQFDGSATTADPLVGKARKEINKRFKQAIKSSFITNDSKFEMPAPPNSDGPEDRFILGLDVAGSSDQFLDFSDNTLFRLGLPGDEVGPMISQFFLRPARFGTQRIDQRQRPYAAGLDYLTDFGDWLAVQNSGRDDAGNAYPGSNEAVYSATAPDEGKHYEQDERYISTMRDLARFVNKDALHQAYFNAALILLSGAAKWPLGNPYHDVGNSIVKGALPDREAGFGVLGGPHILALVSEVATRALKVVWRQKWQVNLRLRPEAYGGLVHVQNLGVGGRKRDYGLPRWICDTDAIKEIKSITRSKNGGGAAGETMLLPMAFSAGSPTHPAYGAGHATVAGACVTVLKAFFMTFTTEADGADVPIAFGTLEERDEPYGKGRPITVYRPTAPSGTPLTGHDGITYFDNRIALNQSSSSAADKAVAEKLTIEGELNKLAQNVAMGRSMGGVHWRTDNTRSLMLGEALAAEMLAQITSDVNEAPSFTFRSFARDAKGKPRKVEIARGRIFVNGNEKTIPVGLLY</sequence>
<dbReference type="KEGG" id="ssan:NX02_16765"/>
<reference evidence="2 3" key="1">
    <citation type="submission" date="2013-07" db="EMBL/GenBank/DDBJ databases">
        <title>Completed genome of Sphingomonas sanxanigenens NX02.</title>
        <authorList>
            <person name="Ma T."/>
            <person name="Huang H."/>
            <person name="Wu M."/>
            <person name="Li X."/>
            <person name="Li G."/>
        </authorList>
    </citation>
    <scope>NUCLEOTIDE SEQUENCE [LARGE SCALE GENOMIC DNA]</scope>
    <source>
        <strain evidence="2 3">NX02</strain>
    </source>
</reference>
<dbReference type="PANTHER" id="PTHR34599">
    <property type="entry name" value="PEROXIDASE-RELATED"/>
    <property type="match status" value="1"/>
</dbReference>
<dbReference type="InterPro" id="IPR016119">
    <property type="entry name" value="Br/Cl_peroxidase_C"/>
</dbReference>
<keyword evidence="3" id="KW-1185">Reference proteome</keyword>
<dbReference type="EMBL" id="CP006644">
    <property type="protein sequence ID" value="AHE55031.1"/>
    <property type="molecule type" value="Genomic_DNA"/>
</dbReference>
<evidence type="ECO:0000256" key="1">
    <source>
        <dbReference type="SAM" id="MobiDB-lite"/>
    </source>
</evidence>
<evidence type="ECO:0000313" key="2">
    <source>
        <dbReference type="EMBL" id="AHE55031.1"/>
    </source>
</evidence>
<feature type="compositionally biased region" description="Basic and acidic residues" evidence="1">
    <location>
        <begin position="48"/>
        <end position="57"/>
    </location>
</feature>
<dbReference type="Proteomes" id="UP000018851">
    <property type="component" value="Chromosome"/>
</dbReference>
<dbReference type="eggNOG" id="COG0671">
    <property type="taxonomic scope" value="Bacteria"/>
</dbReference>
<dbReference type="SUPFAM" id="SSF48317">
    <property type="entry name" value="Acid phosphatase/Vanadium-dependent haloperoxidase"/>
    <property type="match status" value="2"/>
</dbReference>
<protein>
    <recommendedName>
        <fullName evidence="4">Phosphoesterase</fullName>
    </recommendedName>
</protein>
<feature type="region of interest" description="Disordered" evidence="1">
    <location>
        <begin position="35"/>
        <end position="57"/>
    </location>
</feature>